<name>A0ACB8AGZ3_9AGAM</name>
<proteinExistence type="predicted"/>
<protein>
    <submittedName>
        <fullName evidence="1">Ribosome biogenesis protein BMS1/TSR1</fullName>
    </submittedName>
</protein>
<dbReference type="Proteomes" id="UP000790377">
    <property type="component" value="Unassembled WGS sequence"/>
</dbReference>
<keyword evidence="2" id="KW-1185">Reference proteome</keyword>
<accession>A0ACB8AGZ3</accession>
<evidence type="ECO:0000313" key="1">
    <source>
        <dbReference type="EMBL" id="KAH7912517.1"/>
    </source>
</evidence>
<organism evidence="1 2">
    <name type="scientific">Hygrophoropsis aurantiaca</name>
    <dbReference type="NCBI Taxonomy" id="72124"/>
    <lineage>
        <taxon>Eukaryota</taxon>
        <taxon>Fungi</taxon>
        <taxon>Dikarya</taxon>
        <taxon>Basidiomycota</taxon>
        <taxon>Agaricomycotina</taxon>
        <taxon>Agaricomycetes</taxon>
        <taxon>Agaricomycetidae</taxon>
        <taxon>Boletales</taxon>
        <taxon>Coniophorineae</taxon>
        <taxon>Hygrophoropsidaceae</taxon>
        <taxon>Hygrophoropsis</taxon>
    </lineage>
</organism>
<reference evidence="1" key="1">
    <citation type="journal article" date="2021" name="New Phytol.">
        <title>Evolutionary innovations through gain and loss of genes in the ectomycorrhizal Boletales.</title>
        <authorList>
            <person name="Wu G."/>
            <person name="Miyauchi S."/>
            <person name="Morin E."/>
            <person name="Kuo A."/>
            <person name="Drula E."/>
            <person name="Varga T."/>
            <person name="Kohler A."/>
            <person name="Feng B."/>
            <person name="Cao Y."/>
            <person name="Lipzen A."/>
            <person name="Daum C."/>
            <person name="Hundley H."/>
            <person name="Pangilinan J."/>
            <person name="Johnson J."/>
            <person name="Barry K."/>
            <person name="LaButti K."/>
            <person name="Ng V."/>
            <person name="Ahrendt S."/>
            <person name="Min B."/>
            <person name="Choi I.G."/>
            <person name="Park H."/>
            <person name="Plett J.M."/>
            <person name="Magnuson J."/>
            <person name="Spatafora J.W."/>
            <person name="Nagy L.G."/>
            <person name="Henrissat B."/>
            <person name="Grigoriev I.V."/>
            <person name="Yang Z.L."/>
            <person name="Xu J."/>
            <person name="Martin F.M."/>
        </authorList>
    </citation>
    <scope>NUCLEOTIDE SEQUENCE</scope>
    <source>
        <strain evidence="1">ATCC 28755</strain>
    </source>
</reference>
<sequence length="115" mass="12890">MRSLRTSPWDPYEALPRDYARIFALEDFKCMERDVKRERGGVELGTRVTVYIRSVPKSASTTSATAGAPFVFFGLLQHEYKKTDLHFLVQRNTEYEGSVPSRTPLSSVSALAASA</sequence>
<evidence type="ECO:0000313" key="2">
    <source>
        <dbReference type="Proteomes" id="UP000790377"/>
    </source>
</evidence>
<comment type="caution">
    <text evidence="1">The sequence shown here is derived from an EMBL/GenBank/DDBJ whole genome shotgun (WGS) entry which is preliminary data.</text>
</comment>
<dbReference type="EMBL" id="MU267650">
    <property type="protein sequence ID" value="KAH7912517.1"/>
    <property type="molecule type" value="Genomic_DNA"/>
</dbReference>
<gene>
    <name evidence="1" type="ORF">BJ138DRAFT_785701</name>
</gene>